<name>A0AAD4DQY0_9AGAM</name>
<dbReference type="AlphaFoldDB" id="A0AAD4DQY0"/>
<comment type="caution">
    <text evidence="2">The sequence shown here is derived from an EMBL/GenBank/DDBJ whole genome shotgun (WGS) entry which is preliminary data.</text>
</comment>
<dbReference type="EMBL" id="JABBWK010000135">
    <property type="protein sequence ID" value="KAG1890635.1"/>
    <property type="molecule type" value="Genomic_DNA"/>
</dbReference>
<keyword evidence="3" id="KW-1185">Reference proteome</keyword>
<dbReference type="Pfam" id="PF18759">
    <property type="entry name" value="Plavaka"/>
    <property type="match status" value="1"/>
</dbReference>
<evidence type="ECO:0000313" key="2">
    <source>
        <dbReference type="EMBL" id="KAG1890635.1"/>
    </source>
</evidence>
<proteinExistence type="predicted"/>
<protein>
    <recommendedName>
        <fullName evidence="1">DUF6830 domain-containing protein</fullName>
    </recommendedName>
</protein>
<evidence type="ECO:0000313" key="3">
    <source>
        <dbReference type="Proteomes" id="UP001195769"/>
    </source>
</evidence>
<dbReference type="Proteomes" id="UP001195769">
    <property type="component" value="Unassembled WGS sequence"/>
</dbReference>
<dbReference type="RefSeq" id="XP_041217901.1">
    <property type="nucleotide sequence ID" value="XM_041368563.1"/>
</dbReference>
<dbReference type="GeneID" id="64662861"/>
<organism evidence="2 3">
    <name type="scientific">Suillus fuscotomentosus</name>
    <dbReference type="NCBI Taxonomy" id="1912939"/>
    <lineage>
        <taxon>Eukaryota</taxon>
        <taxon>Fungi</taxon>
        <taxon>Dikarya</taxon>
        <taxon>Basidiomycota</taxon>
        <taxon>Agaricomycotina</taxon>
        <taxon>Agaricomycetes</taxon>
        <taxon>Agaricomycetidae</taxon>
        <taxon>Boletales</taxon>
        <taxon>Suillineae</taxon>
        <taxon>Suillaceae</taxon>
        <taxon>Suillus</taxon>
    </lineage>
</organism>
<accession>A0AAD4DQY0</accession>
<dbReference type="InterPro" id="IPR049233">
    <property type="entry name" value="DUF6830"/>
</dbReference>
<reference evidence="2" key="1">
    <citation type="journal article" date="2020" name="New Phytol.">
        <title>Comparative genomics reveals dynamic genome evolution in host specialist ectomycorrhizal fungi.</title>
        <authorList>
            <person name="Lofgren L.A."/>
            <person name="Nguyen N.H."/>
            <person name="Vilgalys R."/>
            <person name="Ruytinx J."/>
            <person name="Liao H.L."/>
            <person name="Branco S."/>
            <person name="Kuo A."/>
            <person name="LaButti K."/>
            <person name="Lipzen A."/>
            <person name="Andreopoulos W."/>
            <person name="Pangilinan J."/>
            <person name="Riley R."/>
            <person name="Hundley H."/>
            <person name="Na H."/>
            <person name="Barry K."/>
            <person name="Grigoriev I.V."/>
            <person name="Stajich J.E."/>
            <person name="Kennedy P.G."/>
        </authorList>
    </citation>
    <scope>NUCLEOTIDE SEQUENCE</scope>
    <source>
        <strain evidence="2">FC203</strain>
    </source>
</reference>
<dbReference type="InterPro" id="IPR041078">
    <property type="entry name" value="Plavaka"/>
</dbReference>
<feature type="domain" description="DUF6830" evidence="1">
    <location>
        <begin position="718"/>
        <end position="816"/>
    </location>
</feature>
<evidence type="ECO:0000259" key="1">
    <source>
        <dbReference type="Pfam" id="PF20722"/>
    </source>
</evidence>
<sequence>MSSLQLLECPSCGKGGFKDHVAVAQHMSQPRSGCNTWLQNLICLDELNNPVNMDESDDRVNNSDMESGGFENWDEVFQGSRMEDQVHDERTPTRNSEVMDSYPDCAQSYGRGYTFLDLFNTDENSKHHVTNPYYPFSGQRDWEVGSWLLRSGLSMGKIDSFLSLEMIKTLLLSFSLAKELRGRAEMLPSGLCWMSQTIPTMHPMKSPVVLYWRDPLDCVSSLLNHPAFHDELDFTPRRVYTTAQRLCHVYLEWMTSDDVWNMQSALPRGATLLGTILSFDKMNISTMTDDRVAHPLLVSLANICMSTRLKSSSNAFVLTALLPVPKFIHKNKCMLGVLEDRLIHECLDIVLRPLKLAAHEGIMLSDPVGHSCHCFTLLASYIVDTPEAMMLAAVGRKTSPVTTAMYKQFGEPLSSSASHRSNYTLPAGHCMDDPSHFLTPKFLHLIHREFYDHNVKWLICAVGHTEIDFQFSVLQAITGFRHFHGGISKLKQVTGRTQHDIQHSIIAVSADAVSNTVMTAIRALMDFWYLVQSPVIDDTLLTQISMALEEFHCNKDAIIEGGFHCGQHGGVIENWYIPKLELMQSIVPSIRNTGVPLQWTADTTEHAHITEIKDPARSSNNNNYDPQICLHLDHADKCRHFDLAMSLLNNMPDSKQHSSDVDVDENVDFDADNNHDIPIDLLAMIKYPGHSRPITNYFGIAKFLQYREIRTVPMPLPIANFLRCEDTHGRDHVHTIGGARRAGPAASLPFDTLQVWFKLRLQDTEFHNINIIRPVQTLNCAPPSDPWTSGQYDTVIINNDAGCLWPTSGLCGHTIGQIRLIMCPIGKSGTNWSWKDRFLVYVHHFDIVPQSSGTHDREPSTQLHLLKRAKCSNGTWVGDIIPVTQLRSPVNLVPHFGASADNCLTPYNSMEHASQFWLNKYWDKNTYLPLSM</sequence>
<dbReference type="Pfam" id="PF20722">
    <property type="entry name" value="DUF6830"/>
    <property type="match status" value="1"/>
</dbReference>
<gene>
    <name evidence="2" type="ORF">F5891DRAFT_1197912</name>
</gene>